<sequence length="94" mass="10767">MFDTRPHQPLGDPQEHYWLVQRMAQANGTDLVLATDAGILTQEDWAGMVQRCRGCKWTDGCQRWLDRPEDALRDTPEDCVNRAHFAALQELLGE</sequence>
<reference evidence="3" key="1">
    <citation type="submission" date="2016-10" db="EMBL/GenBank/DDBJ databases">
        <authorList>
            <person name="Varghese N."/>
            <person name="Submissions S."/>
        </authorList>
    </citation>
    <scope>NUCLEOTIDE SEQUENCE [LARGE SCALE GENOMIC DNA]</scope>
    <source>
        <strain evidence="3">DSM 10146</strain>
    </source>
</reference>
<dbReference type="Pfam" id="PF20056">
    <property type="entry name" value="DUF6455"/>
    <property type="match status" value="1"/>
</dbReference>
<dbReference type="EMBL" id="FNAV01000005">
    <property type="protein sequence ID" value="SDE58477.1"/>
    <property type="molecule type" value="Genomic_DNA"/>
</dbReference>
<name>A0A1G7E450_9RHOB</name>
<protein>
    <recommendedName>
        <fullName evidence="1">DUF6455 domain-containing protein</fullName>
    </recommendedName>
</protein>
<dbReference type="AlphaFoldDB" id="A0A1G7E450"/>
<proteinExistence type="predicted"/>
<evidence type="ECO:0000259" key="1">
    <source>
        <dbReference type="Pfam" id="PF20056"/>
    </source>
</evidence>
<organism evidence="2 3">
    <name type="scientific">Salipiger thiooxidans</name>
    <dbReference type="NCBI Taxonomy" id="282683"/>
    <lineage>
        <taxon>Bacteria</taxon>
        <taxon>Pseudomonadati</taxon>
        <taxon>Pseudomonadota</taxon>
        <taxon>Alphaproteobacteria</taxon>
        <taxon>Rhodobacterales</taxon>
        <taxon>Roseobacteraceae</taxon>
        <taxon>Salipiger</taxon>
    </lineage>
</organism>
<dbReference type="RefSeq" id="WP_242661665.1">
    <property type="nucleotide sequence ID" value="NZ_FNAV01000005.1"/>
</dbReference>
<evidence type="ECO:0000313" key="3">
    <source>
        <dbReference type="Proteomes" id="UP000198994"/>
    </source>
</evidence>
<evidence type="ECO:0000313" key="2">
    <source>
        <dbReference type="EMBL" id="SDE58477.1"/>
    </source>
</evidence>
<dbReference type="InterPro" id="IPR045601">
    <property type="entry name" value="DUF6455"/>
</dbReference>
<dbReference type="STRING" id="282683.SAMN04488105_105118"/>
<feature type="domain" description="DUF6455" evidence="1">
    <location>
        <begin position="9"/>
        <end position="90"/>
    </location>
</feature>
<accession>A0A1G7E450</accession>
<dbReference type="Proteomes" id="UP000198994">
    <property type="component" value="Unassembled WGS sequence"/>
</dbReference>
<gene>
    <name evidence="2" type="ORF">SAMN04488105_105118</name>
</gene>
<keyword evidence="3" id="KW-1185">Reference proteome</keyword>